<name>A0A212LMQ4_9FIRM</name>
<protein>
    <submittedName>
        <fullName evidence="1">Uncharacterized protein</fullName>
    </submittedName>
</protein>
<gene>
    <name evidence="1" type="ORF">KL86SPO_20253</name>
</gene>
<dbReference type="RefSeq" id="WP_288183264.1">
    <property type="nucleotide sequence ID" value="NZ_LT608335.1"/>
</dbReference>
<dbReference type="EMBL" id="FMJE01000002">
    <property type="protein sequence ID" value="SCM78814.1"/>
    <property type="molecule type" value="Genomic_DNA"/>
</dbReference>
<accession>A0A212LMQ4</accession>
<evidence type="ECO:0000313" key="1">
    <source>
        <dbReference type="EMBL" id="SCM78814.1"/>
    </source>
</evidence>
<reference evidence="1" key="1">
    <citation type="submission" date="2016-08" db="EMBL/GenBank/DDBJ databases">
        <authorList>
            <person name="Seilhamer J.J."/>
        </authorList>
    </citation>
    <scope>NUCLEOTIDE SEQUENCE</scope>
    <source>
        <strain evidence="1">86</strain>
    </source>
</reference>
<proteinExistence type="predicted"/>
<sequence>MLKAAFIFVAPAADSQIHRAVVATPAVELTVVGVSDYPAAVAAARELSRQGITAIELCGGFGSEGVAAIKQAVSGKAVVGVVRFDNHPGLGGKSGDDLFQQQA</sequence>
<dbReference type="Pfam" id="PF20116">
    <property type="entry name" value="DUF6506"/>
    <property type="match status" value="1"/>
</dbReference>
<dbReference type="AlphaFoldDB" id="A0A212LMQ4"/>
<organism evidence="1">
    <name type="scientific">uncultured Sporomusa sp</name>
    <dbReference type="NCBI Taxonomy" id="307249"/>
    <lineage>
        <taxon>Bacteria</taxon>
        <taxon>Bacillati</taxon>
        <taxon>Bacillota</taxon>
        <taxon>Negativicutes</taxon>
        <taxon>Selenomonadales</taxon>
        <taxon>Sporomusaceae</taxon>
        <taxon>Sporomusa</taxon>
        <taxon>environmental samples</taxon>
    </lineage>
</organism>
<dbReference type="InterPro" id="IPR045441">
    <property type="entry name" value="DUF6506"/>
</dbReference>